<proteinExistence type="predicted"/>
<dbReference type="Proteomes" id="UP000006753">
    <property type="component" value="Unassembled WGS sequence"/>
</dbReference>
<feature type="compositionally biased region" description="Polar residues" evidence="1">
    <location>
        <begin position="89"/>
        <end position="98"/>
    </location>
</feature>
<evidence type="ECO:0000313" key="2">
    <source>
        <dbReference type="EMBL" id="EKD17363.1"/>
    </source>
</evidence>
<dbReference type="OrthoDB" id="10660669at2759"/>
<dbReference type="KEGG" id="mbe:MBM_04224"/>
<dbReference type="AlphaFoldDB" id="K1X9E1"/>
<gene>
    <name evidence="2" type="ORF">MBM_04224</name>
</gene>
<feature type="compositionally biased region" description="Polar residues" evidence="1">
    <location>
        <begin position="253"/>
        <end position="263"/>
    </location>
</feature>
<dbReference type="EMBL" id="JH921436">
    <property type="protein sequence ID" value="EKD17363.1"/>
    <property type="molecule type" value="Genomic_DNA"/>
</dbReference>
<organism evidence="2 3">
    <name type="scientific">Marssonina brunnea f. sp. multigermtubi (strain MB_m1)</name>
    <name type="common">Marssonina leaf spot fungus</name>
    <dbReference type="NCBI Taxonomy" id="1072389"/>
    <lineage>
        <taxon>Eukaryota</taxon>
        <taxon>Fungi</taxon>
        <taxon>Dikarya</taxon>
        <taxon>Ascomycota</taxon>
        <taxon>Pezizomycotina</taxon>
        <taxon>Leotiomycetes</taxon>
        <taxon>Helotiales</taxon>
        <taxon>Drepanopezizaceae</taxon>
        <taxon>Drepanopeziza</taxon>
    </lineage>
</organism>
<keyword evidence="3" id="KW-1185">Reference proteome</keyword>
<feature type="compositionally biased region" description="Polar residues" evidence="1">
    <location>
        <begin position="210"/>
        <end position="245"/>
    </location>
</feature>
<name>K1X9E1_MARBU</name>
<evidence type="ECO:0000313" key="3">
    <source>
        <dbReference type="Proteomes" id="UP000006753"/>
    </source>
</evidence>
<feature type="region of interest" description="Disordered" evidence="1">
    <location>
        <begin position="357"/>
        <end position="404"/>
    </location>
</feature>
<dbReference type="HOGENOM" id="CLU_502548_0_0_1"/>
<feature type="region of interest" description="Disordered" evidence="1">
    <location>
        <begin position="89"/>
        <end position="110"/>
    </location>
</feature>
<sequence>MSRGWNSEVEVQGPRPPIIEWSMGPRERLRGGRNDYRSITRVGYSEPLIQTGGPDDPAPTLVLCPFRCPSRVSMSNLLQFFSFVRSEPNYNTRTTEPSDPTRPDTEGPAVGRTHTILVRPGRIHFLPTRAITLPFPFLPPTVYRGLQQLRGRNEDENCRPPSVSQLRISWCAFPACTGPNEERTAEPILEVGSRLDQVGSDQIRSEWLHSTAQHSTAQHRTTPKTDTTSCQIKYSSSPPNFSCTTGPFRDSTTRPIQPGSSSSLLCTSDHLSAEKRKQDYQTPAPRRRADPTALPSVSAALGITFFLVCHLDLCNLESLDSTPFSGYTPADSCATQIGTIVYPISCLLPPASGLRPQSYDSAAPRARLPGTNLEEHRRPPDPDTWSRTRHPRQSRSSEKIFSPLDAHTSISPSSPWAQGLSAASNAIRLVGVATINTTLIKPFQLESREGRVCPFRLSGAHGNTWTKKLRGKDIQFLRDVIATTIQSGRGTLNSFVIWTGHLRNSFGRFRPGPDSQLVVATRAWVARRLTLWQKTAWQTLEP</sequence>
<accession>K1X9E1</accession>
<dbReference type="InParanoid" id="K1X9E1"/>
<protein>
    <submittedName>
        <fullName evidence="2">Uncharacterized protein</fullName>
    </submittedName>
</protein>
<evidence type="ECO:0000256" key="1">
    <source>
        <dbReference type="SAM" id="MobiDB-lite"/>
    </source>
</evidence>
<reference evidence="2 3" key="1">
    <citation type="journal article" date="2012" name="BMC Genomics">
        <title>Sequencing the genome of Marssonina brunnea reveals fungus-poplar co-evolution.</title>
        <authorList>
            <person name="Zhu S."/>
            <person name="Cao Y.-Z."/>
            <person name="Jiang C."/>
            <person name="Tan B.-Y."/>
            <person name="Wang Z."/>
            <person name="Feng S."/>
            <person name="Zhang L."/>
            <person name="Su X.-H."/>
            <person name="Brejova B."/>
            <person name="Vinar T."/>
            <person name="Xu M."/>
            <person name="Wang M.-X."/>
            <person name="Zhang S.-G."/>
            <person name="Huang M.-R."/>
            <person name="Wu R."/>
            <person name="Zhou Y."/>
        </authorList>
    </citation>
    <scope>NUCLEOTIDE SEQUENCE [LARGE SCALE GENOMIC DNA]</scope>
    <source>
        <strain evidence="2 3">MB_m1</strain>
    </source>
</reference>
<feature type="compositionally biased region" description="Basic and acidic residues" evidence="1">
    <location>
        <begin position="373"/>
        <end position="386"/>
    </location>
</feature>
<feature type="region of interest" description="Disordered" evidence="1">
    <location>
        <begin position="210"/>
        <end position="263"/>
    </location>
</feature>